<name>A0A6G1LNX7_9PEZI</name>
<evidence type="ECO:0000313" key="2">
    <source>
        <dbReference type="EMBL" id="KAF2774350.1"/>
    </source>
</evidence>
<reference evidence="2" key="1">
    <citation type="journal article" date="2020" name="Stud. Mycol.">
        <title>101 Dothideomycetes genomes: a test case for predicting lifestyles and emergence of pathogens.</title>
        <authorList>
            <person name="Haridas S."/>
            <person name="Albert R."/>
            <person name="Binder M."/>
            <person name="Bloem J."/>
            <person name="Labutti K."/>
            <person name="Salamov A."/>
            <person name="Andreopoulos B."/>
            <person name="Baker S."/>
            <person name="Barry K."/>
            <person name="Bills G."/>
            <person name="Bluhm B."/>
            <person name="Cannon C."/>
            <person name="Castanera R."/>
            <person name="Culley D."/>
            <person name="Daum C."/>
            <person name="Ezra D."/>
            <person name="Gonzalez J."/>
            <person name="Henrissat B."/>
            <person name="Kuo A."/>
            <person name="Liang C."/>
            <person name="Lipzen A."/>
            <person name="Lutzoni F."/>
            <person name="Magnuson J."/>
            <person name="Mondo S."/>
            <person name="Nolan M."/>
            <person name="Ohm R."/>
            <person name="Pangilinan J."/>
            <person name="Park H.-J."/>
            <person name="Ramirez L."/>
            <person name="Alfaro M."/>
            <person name="Sun H."/>
            <person name="Tritt A."/>
            <person name="Yoshinaga Y."/>
            <person name="Zwiers L.-H."/>
            <person name="Turgeon B."/>
            <person name="Goodwin S."/>
            <person name="Spatafora J."/>
            <person name="Crous P."/>
            <person name="Grigoriev I."/>
        </authorList>
    </citation>
    <scope>NUCLEOTIDE SEQUENCE</scope>
    <source>
        <strain evidence="2">CBS 116005</strain>
    </source>
</reference>
<accession>A0A6G1LNX7</accession>
<feature type="domain" description="DUF6604" evidence="1">
    <location>
        <begin position="12"/>
        <end position="273"/>
    </location>
</feature>
<protein>
    <recommendedName>
        <fullName evidence="1">DUF6604 domain-containing protein</fullName>
    </recommendedName>
</protein>
<dbReference type="Pfam" id="PF20253">
    <property type="entry name" value="DUF6604"/>
    <property type="match status" value="1"/>
</dbReference>
<evidence type="ECO:0000313" key="3">
    <source>
        <dbReference type="Proteomes" id="UP000799436"/>
    </source>
</evidence>
<dbReference type="PANTHER" id="PTHR38795:SF1">
    <property type="entry name" value="DUF6604 DOMAIN-CONTAINING PROTEIN"/>
    <property type="match status" value="1"/>
</dbReference>
<dbReference type="AlphaFoldDB" id="A0A6G1LNX7"/>
<gene>
    <name evidence="2" type="ORF">EJ03DRAFT_5303</name>
</gene>
<sequence length="989" mass="110074">MAPQPLTGRYKLYKAGTAKLVDWLATTASRCCDIRIVIKSLAGSGNVQSKPIRPPGKSKGPETVELSTQELIQLAEAIISARPPVDIPEHIIEIIRNVIGGRRECAAWYAGQALEIGSDVQKQNETHRYFIMVLERILDLLADARSRLKVAVPTVTPVTNAKTSAKQANLTSKEEELSNMFACLDLEEPSEILLEPPASIATPSIKLVNFRLQKKQDDAAFQVWCFLQDLTDVREYVKNTWLEYVKGEVSFLVASSVTDTAFGLLRCADEEFTETSPLQDSGWESLLEFFGLTSFARGNVVWLCPEKPGDHPKEQQSSINIVELLCPIAHRAIWNYALDMAALCQAEAARRKGEKFEGLGLESWYGWHHFCEVLLELTPQLHEITHGSSCRHVVLDEFVQGLVECHSKRRVPMWVVHACQIYLDIYDMLGDHVEHGAGAIDAALGRYDEIVTNLRRYSIKYNDKLEDVRNGVNRLTAVVKAQNRYEAMRFTDERADSPMDDDAIFSHADCKDGCCKATCLDENEHATREHPTSLMERLLPAHAGAVLLDWAVSMHDAGCMLANHDFIVLSIAHLYKYMRTTGLLKSDWHDMEFVLSSNKQTLVTKLKPGVHWAAARHYLMALGVPASDFTEYNPIPGAKRAPFNKPRQIEVTSDLLKAIGDRESSCKPRGHHHTKSKTVECVLHALSASSKQSPDGHKQTKKDTITPLRLLDTFKKSLQAVEPQLSFDYISFMMSCTDLLDTISNTTRPYFPDHKPIRGHTDLIQRLLYCPASDTALITAAKAIDAHITTTGRTFSKQAFDQSSGRIPKALRPKVEKHMAVYDPGREMTGLVLASAGTKYSFSGSSLCAYHPEILSECSDPKCPHSTLRGDEIETNPLNLLHQGKMPVMAFGSAIPPGIVQGCKRAIEEDPGQWERTVDEVVGRMRAKYEEGELEAGQVLETMGTIVGLFGYGDRVLEEQVLAMGLLPAIQEEEEEGGGGGRRRLLEAE</sequence>
<dbReference type="Proteomes" id="UP000799436">
    <property type="component" value="Unassembled WGS sequence"/>
</dbReference>
<dbReference type="OrthoDB" id="3650889at2759"/>
<dbReference type="PANTHER" id="PTHR38795">
    <property type="entry name" value="DUF6604 DOMAIN-CONTAINING PROTEIN"/>
    <property type="match status" value="1"/>
</dbReference>
<dbReference type="EMBL" id="ML995808">
    <property type="protein sequence ID" value="KAF2774350.1"/>
    <property type="molecule type" value="Genomic_DNA"/>
</dbReference>
<keyword evidence="3" id="KW-1185">Reference proteome</keyword>
<organism evidence="2 3">
    <name type="scientific">Teratosphaeria nubilosa</name>
    <dbReference type="NCBI Taxonomy" id="161662"/>
    <lineage>
        <taxon>Eukaryota</taxon>
        <taxon>Fungi</taxon>
        <taxon>Dikarya</taxon>
        <taxon>Ascomycota</taxon>
        <taxon>Pezizomycotina</taxon>
        <taxon>Dothideomycetes</taxon>
        <taxon>Dothideomycetidae</taxon>
        <taxon>Mycosphaerellales</taxon>
        <taxon>Teratosphaeriaceae</taxon>
        <taxon>Teratosphaeria</taxon>
    </lineage>
</organism>
<dbReference type="InterPro" id="IPR046539">
    <property type="entry name" value="DUF6604"/>
</dbReference>
<proteinExistence type="predicted"/>
<evidence type="ECO:0000259" key="1">
    <source>
        <dbReference type="Pfam" id="PF20253"/>
    </source>
</evidence>